<accession>A0A3E2NFX6</accession>
<evidence type="ECO:0000259" key="3">
    <source>
        <dbReference type="Pfam" id="PF25309"/>
    </source>
</evidence>
<proteinExistence type="predicted"/>
<dbReference type="OrthoDB" id="9794294at2"/>
<evidence type="ECO:0000256" key="2">
    <source>
        <dbReference type="PROSITE-ProRule" id="PRU00591"/>
    </source>
</evidence>
<evidence type="ECO:0000313" key="4">
    <source>
        <dbReference type="EMBL" id="RFZ79843.1"/>
    </source>
</evidence>
<dbReference type="Pfam" id="PF01473">
    <property type="entry name" value="Choline_bind_1"/>
    <property type="match status" value="1"/>
</dbReference>
<dbReference type="RefSeq" id="WP_117415941.1">
    <property type="nucleotide sequence ID" value="NZ_QOHO01000016.1"/>
</dbReference>
<dbReference type="Proteomes" id="UP000260680">
    <property type="component" value="Unassembled WGS sequence"/>
</dbReference>
<dbReference type="Pfam" id="PF25309">
    <property type="entry name" value="ELLD"/>
    <property type="match status" value="1"/>
</dbReference>
<evidence type="ECO:0000256" key="1">
    <source>
        <dbReference type="ARBA" id="ARBA00022737"/>
    </source>
</evidence>
<comment type="caution">
    <text evidence="4">The sequence shown here is derived from an EMBL/GenBank/DDBJ whole genome shotgun (WGS) entry which is preliminary data.</text>
</comment>
<feature type="domain" description="Endolysin-like" evidence="3">
    <location>
        <begin position="2"/>
        <end position="173"/>
    </location>
</feature>
<dbReference type="Gene3D" id="2.10.270.10">
    <property type="entry name" value="Cholin Binding"/>
    <property type="match status" value="1"/>
</dbReference>
<name>A0A3E2NFX6_9FIRM</name>
<gene>
    <name evidence="4" type="ORF">DS742_05120</name>
</gene>
<dbReference type="InterPro" id="IPR018337">
    <property type="entry name" value="Cell_wall/Cho-bd_repeat"/>
</dbReference>
<dbReference type="InterPro" id="IPR057370">
    <property type="entry name" value="ELLD"/>
</dbReference>
<organism evidence="4 5">
    <name type="scientific">Lacrimispora amygdalina</name>
    <dbReference type="NCBI Taxonomy" id="253257"/>
    <lineage>
        <taxon>Bacteria</taxon>
        <taxon>Bacillati</taxon>
        <taxon>Bacillota</taxon>
        <taxon>Clostridia</taxon>
        <taxon>Lachnospirales</taxon>
        <taxon>Lachnospiraceae</taxon>
        <taxon>Lacrimispora</taxon>
    </lineage>
</organism>
<dbReference type="EMBL" id="QOHO01000016">
    <property type="protein sequence ID" value="RFZ79843.1"/>
    <property type="molecule type" value="Genomic_DNA"/>
</dbReference>
<dbReference type="PROSITE" id="PS51170">
    <property type="entry name" value="CW"/>
    <property type="match status" value="2"/>
</dbReference>
<protein>
    <recommendedName>
        <fullName evidence="3">Endolysin-like domain-containing protein</fullName>
    </recommendedName>
</protein>
<dbReference type="Pfam" id="PF19127">
    <property type="entry name" value="Choline_bind_3"/>
    <property type="match status" value="1"/>
</dbReference>
<keyword evidence="1" id="KW-0677">Repeat</keyword>
<sequence length="328" mass="36639">MISNCGHDENGKYTGGKVGDQTGGEYTVINWYNRPWACVLRYPDINVGLKTAEVAKAAAINNNVGYDQGQRLTYYNCLRAVNWDPAKIITPCEGDCSATTAANVIAAGNLLGISKLKSINPSNTTSTLRKALVSVGFELLTDSKYLTSDKYLLPGDILLYDGHHVAVNLDYGSCIASQPEYTPGWNHDENGWYFADTKTTYYKSCFKTIEDHKYYFGSDGYAYQSRWLQSGSDYYYFDTDCYMVADKWEEVGGKWYWFDASGKMVTNVWYEYSGAWYYLGPDGAMCQSQLVANSEKIYAVDADGKMITEPVTLTPDQDGALQYPGLVK</sequence>
<dbReference type="SUPFAM" id="SSF69360">
    <property type="entry name" value="Cell wall binding repeat"/>
    <property type="match status" value="1"/>
</dbReference>
<dbReference type="AlphaFoldDB" id="A0A3E2NFX6"/>
<feature type="repeat" description="Cell wall-binding" evidence="2">
    <location>
        <begin position="266"/>
        <end position="285"/>
    </location>
</feature>
<reference evidence="4 5" key="1">
    <citation type="submission" date="2018-07" db="EMBL/GenBank/DDBJ databases">
        <title>New species, Clostridium PI-S10-A1B.</title>
        <authorList>
            <person name="Krishna G."/>
            <person name="Summeta K."/>
            <person name="Shikha S."/>
            <person name="Prabhu P.B."/>
            <person name="Suresh K."/>
        </authorList>
    </citation>
    <scope>NUCLEOTIDE SEQUENCE [LARGE SCALE GENOMIC DNA]</scope>
    <source>
        <strain evidence="4 5">PI-S10-A1B</strain>
    </source>
</reference>
<feature type="repeat" description="Cell wall-binding" evidence="2">
    <location>
        <begin position="245"/>
        <end position="264"/>
    </location>
</feature>
<evidence type="ECO:0000313" key="5">
    <source>
        <dbReference type="Proteomes" id="UP000260680"/>
    </source>
</evidence>